<dbReference type="EMBL" id="FRAQ01000001">
    <property type="protein sequence ID" value="SHK29332.1"/>
    <property type="molecule type" value="Genomic_DNA"/>
</dbReference>
<organism evidence="1 2">
    <name type="scientific">Marinobacter antarcticus</name>
    <dbReference type="NCBI Taxonomy" id="564117"/>
    <lineage>
        <taxon>Bacteria</taxon>
        <taxon>Pseudomonadati</taxon>
        <taxon>Pseudomonadota</taxon>
        <taxon>Gammaproteobacteria</taxon>
        <taxon>Pseudomonadales</taxon>
        <taxon>Marinobacteraceae</taxon>
        <taxon>Marinobacter</taxon>
    </lineage>
</organism>
<proteinExistence type="predicted"/>
<evidence type="ECO:0000313" key="1">
    <source>
        <dbReference type="EMBL" id="SHK29332.1"/>
    </source>
</evidence>
<protein>
    <submittedName>
        <fullName evidence="1">Uncharacterized protein</fullName>
    </submittedName>
</protein>
<accession>A0A1M6RA62</accession>
<dbReference type="AlphaFoldDB" id="A0A1M6RA62"/>
<dbReference type="Proteomes" id="UP000184497">
    <property type="component" value="Unassembled WGS sequence"/>
</dbReference>
<dbReference type="STRING" id="564117.SAMN05216369_1385"/>
<name>A0A1M6RA62_9GAMM</name>
<sequence length="85" mass="9330">MLTYPATPGVGPQWHNDGSFVMNTTTFLMQGLRIMHRTVRGVQALAPALKLPLHVSIDGPSPFGKGVWQGGRIGFRWDDGIPMQN</sequence>
<reference evidence="2" key="1">
    <citation type="submission" date="2016-11" db="EMBL/GenBank/DDBJ databases">
        <authorList>
            <person name="Varghese N."/>
            <person name="Submissions S."/>
        </authorList>
    </citation>
    <scope>NUCLEOTIDE SEQUENCE [LARGE SCALE GENOMIC DNA]</scope>
    <source>
        <strain evidence="2">CGMCC 1.10835</strain>
    </source>
</reference>
<gene>
    <name evidence="1" type="ORF">SAMN05216369_1385</name>
</gene>
<keyword evidence="2" id="KW-1185">Reference proteome</keyword>
<dbReference type="RefSeq" id="WP_072796433.1">
    <property type="nucleotide sequence ID" value="NZ_FRAQ01000001.1"/>
</dbReference>
<evidence type="ECO:0000313" key="2">
    <source>
        <dbReference type="Proteomes" id="UP000184497"/>
    </source>
</evidence>
<dbReference type="OrthoDB" id="581608at2"/>